<dbReference type="EMBL" id="JBHUCX010000092">
    <property type="protein sequence ID" value="MFD1677469.1"/>
    <property type="molecule type" value="Genomic_DNA"/>
</dbReference>
<dbReference type="SUPFAM" id="SSF52266">
    <property type="entry name" value="SGNH hydrolase"/>
    <property type="match status" value="1"/>
</dbReference>
<dbReference type="GO" id="GO:0016787">
    <property type="term" value="F:hydrolase activity"/>
    <property type="evidence" value="ECO:0007669"/>
    <property type="project" value="UniProtKB-KW"/>
</dbReference>
<evidence type="ECO:0000313" key="4">
    <source>
        <dbReference type="Proteomes" id="UP001597079"/>
    </source>
</evidence>
<dbReference type="Pfam" id="PF13472">
    <property type="entry name" value="Lipase_GDSL_2"/>
    <property type="match status" value="1"/>
</dbReference>
<proteinExistence type="predicted"/>
<protein>
    <submittedName>
        <fullName evidence="3">SGNH/GDSL hydrolase family protein</fullName>
    </submittedName>
</protein>
<feature type="domain" description="SGNH hydrolase-type esterase" evidence="2">
    <location>
        <begin position="67"/>
        <end position="242"/>
    </location>
</feature>
<keyword evidence="1" id="KW-0732">Signal</keyword>
<name>A0ABW4JNJ6_9BACL</name>
<evidence type="ECO:0000256" key="1">
    <source>
        <dbReference type="SAM" id="SignalP"/>
    </source>
</evidence>
<dbReference type="Gene3D" id="3.40.50.1110">
    <property type="entry name" value="SGNH hydrolase"/>
    <property type="match status" value="1"/>
</dbReference>
<feature type="signal peptide" evidence="1">
    <location>
        <begin position="1"/>
        <end position="32"/>
    </location>
</feature>
<accession>A0ABW4JNJ6</accession>
<gene>
    <name evidence="3" type="ORF">ACFSB2_22670</name>
</gene>
<dbReference type="InterPro" id="IPR036514">
    <property type="entry name" value="SGNH_hydro_sf"/>
</dbReference>
<keyword evidence="4" id="KW-1185">Reference proteome</keyword>
<sequence>MAIIRHRFRGPASKALLVICISVLQSLRSVNAATPAVLSKHQGKAITTQVSTAQDETRHGVKKVLIIGASVAHGWKDDKQAGGYLKRAFTAISDVGANHLQVYNKAISGKCVKDIVDRYPQWLNRIKPNVVVLAWGVNDLAAHTPLSDYRAQIDWEIQSALQQHAVVLVVTTPVSIASYTTYKTAQPQLISTEMAAANQLHNANVHVFDIFHQMKQYINQHHQSYRAYAGDAWHPNAAGHQLAAQLLVQDWFHQFGNEEIHFA</sequence>
<evidence type="ECO:0000313" key="3">
    <source>
        <dbReference type="EMBL" id="MFD1677469.1"/>
    </source>
</evidence>
<feature type="chain" id="PRO_5046479734" evidence="1">
    <location>
        <begin position="33"/>
        <end position="263"/>
    </location>
</feature>
<dbReference type="CDD" id="cd00229">
    <property type="entry name" value="SGNH_hydrolase"/>
    <property type="match status" value="1"/>
</dbReference>
<dbReference type="InterPro" id="IPR051532">
    <property type="entry name" value="Ester_Hydrolysis_Enzymes"/>
</dbReference>
<dbReference type="Proteomes" id="UP001597079">
    <property type="component" value="Unassembled WGS sequence"/>
</dbReference>
<organism evidence="3 4">
    <name type="scientific">Alicyclobacillus fodiniaquatilis</name>
    <dbReference type="NCBI Taxonomy" id="1661150"/>
    <lineage>
        <taxon>Bacteria</taxon>
        <taxon>Bacillati</taxon>
        <taxon>Bacillota</taxon>
        <taxon>Bacilli</taxon>
        <taxon>Bacillales</taxon>
        <taxon>Alicyclobacillaceae</taxon>
        <taxon>Alicyclobacillus</taxon>
    </lineage>
</organism>
<evidence type="ECO:0000259" key="2">
    <source>
        <dbReference type="Pfam" id="PF13472"/>
    </source>
</evidence>
<keyword evidence="3" id="KW-0378">Hydrolase</keyword>
<reference evidence="4" key="1">
    <citation type="journal article" date="2019" name="Int. J. Syst. Evol. Microbiol.">
        <title>The Global Catalogue of Microorganisms (GCM) 10K type strain sequencing project: providing services to taxonomists for standard genome sequencing and annotation.</title>
        <authorList>
            <consortium name="The Broad Institute Genomics Platform"/>
            <consortium name="The Broad Institute Genome Sequencing Center for Infectious Disease"/>
            <person name="Wu L."/>
            <person name="Ma J."/>
        </authorList>
    </citation>
    <scope>NUCLEOTIDE SEQUENCE [LARGE SCALE GENOMIC DNA]</scope>
    <source>
        <strain evidence="4">CGMCC 1.12286</strain>
    </source>
</reference>
<dbReference type="PANTHER" id="PTHR30383">
    <property type="entry name" value="THIOESTERASE 1/PROTEASE 1/LYSOPHOSPHOLIPASE L1"/>
    <property type="match status" value="1"/>
</dbReference>
<dbReference type="RefSeq" id="WP_377945360.1">
    <property type="nucleotide sequence ID" value="NZ_JBHUCX010000092.1"/>
</dbReference>
<dbReference type="InterPro" id="IPR013830">
    <property type="entry name" value="SGNH_hydro"/>
</dbReference>
<dbReference type="PANTHER" id="PTHR30383:SF5">
    <property type="entry name" value="SGNH HYDROLASE-TYPE ESTERASE DOMAIN-CONTAINING PROTEIN"/>
    <property type="match status" value="1"/>
</dbReference>
<comment type="caution">
    <text evidence="3">The sequence shown here is derived from an EMBL/GenBank/DDBJ whole genome shotgun (WGS) entry which is preliminary data.</text>
</comment>